<gene>
    <name evidence="15" type="ORF">JOF34_001307</name>
</gene>
<evidence type="ECO:0000256" key="6">
    <source>
        <dbReference type="ARBA" id="ARBA00022729"/>
    </source>
</evidence>
<evidence type="ECO:0000256" key="12">
    <source>
        <dbReference type="ARBA" id="ARBA00043691"/>
    </source>
</evidence>
<dbReference type="PANTHER" id="PTHR20963:SF8">
    <property type="entry name" value="MULTIPLE INOSITOL POLYPHOSPHATE PHOSPHATASE 1"/>
    <property type="match status" value="1"/>
</dbReference>
<keyword evidence="6 14" id="KW-0732">Signal</keyword>
<dbReference type="PROSITE" id="PS51257">
    <property type="entry name" value="PROKAR_LIPOPROTEIN"/>
    <property type="match status" value="1"/>
</dbReference>
<evidence type="ECO:0000256" key="11">
    <source>
        <dbReference type="ARBA" id="ARBA00043671"/>
    </source>
</evidence>
<evidence type="ECO:0000256" key="1">
    <source>
        <dbReference type="ARBA" id="ARBA00004370"/>
    </source>
</evidence>
<dbReference type="PANTHER" id="PTHR20963">
    <property type="entry name" value="MULTIPLE INOSITOL POLYPHOSPHATE PHOSPHATASE-RELATED"/>
    <property type="match status" value="1"/>
</dbReference>
<comment type="catalytic activity">
    <reaction evidence="12">
        <text>1D-myo-inositol hexakisphosphate + H2O = 1D-myo-inositol 1,2,4,5,6-pentakisphosphate + phosphate</text>
        <dbReference type="Rhea" id="RHEA:16989"/>
        <dbReference type="ChEBI" id="CHEBI:15377"/>
        <dbReference type="ChEBI" id="CHEBI:43474"/>
        <dbReference type="ChEBI" id="CHEBI:57798"/>
        <dbReference type="ChEBI" id="CHEBI:58130"/>
        <dbReference type="EC" id="3.1.3.62"/>
    </reaction>
    <physiologicalReaction direction="left-to-right" evidence="12">
        <dbReference type="Rhea" id="RHEA:16990"/>
    </physiologicalReaction>
</comment>
<name>A0ABS4ZHG0_9MICO</name>
<organism evidence="15 16">
    <name type="scientific">Microbacterium amylolyticum</name>
    <dbReference type="NCBI Taxonomy" id="936337"/>
    <lineage>
        <taxon>Bacteria</taxon>
        <taxon>Bacillati</taxon>
        <taxon>Actinomycetota</taxon>
        <taxon>Actinomycetes</taxon>
        <taxon>Micrococcales</taxon>
        <taxon>Microbacteriaceae</taxon>
        <taxon>Microbacterium</taxon>
    </lineage>
</organism>
<dbReference type="SUPFAM" id="SSF53254">
    <property type="entry name" value="Phosphoglycerate mutase-like"/>
    <property type="match status" value="1"/>
</dbReference>
<proteinExistence type="inferred from homology"/>
<evidence type="ECO:0000256" key="5">
    <source>
        <dbReference type="ARBA" id="ARBA00018097"/>
    </source>
</evidence>
<comment type="similarity">
    <text evidence="2">Belongs to the histidine acid phosphatase family. MINPP1 subfamily.</text>
</comment>
<dbReference type="EC" id="3.1.3.80" evidence="3"/>
<dbReference type="RefSeq" id="WP_165135697.1">
    <property type="nucleotide sequence ID" value="NZ_CP049253.1"/>
</dbReference>
<comment type="catalytic activity">
    <reaction evidence="11">
        <text>1D-myo-inositol 1,2,4,5,6-pentakisphosphate + H2O = 1D-myo-inositol 1,2,5,6-tetrakisphosphate + phosphate</text>
        <dbReference type="Rhea" id="RHEA:77115"/>
        <dbReference type="ChEBI" id="CHEBI:15377"/>
        <dbReference type="ChEBI" id="CHEBI:43474"/>
        <dbReference type="ChEBI" id="CHEBI:57798"/>
        <dbReference type="ChEBI" id="CHEBI:195535"/>
        <dbReference type="EC" id="3.1.3.62"/>
    </reaction>
    <physiologicalReaction direction="left-to-right" evidence="11">
        <dbReference type="Rhea" id="RHEA:77116"/>
    </physiologicalReaction>
</comment>
<evidence type="ECO:0000313" key="15">
    <source>
        <dbReference type="EMBL" id="MBP2436721.1"/>
    </source>
</evidence>
<dbReference type="InterPro" id="IPR029033">
    <property type="entry name" value="His_PPase_superfam"/>
</dbReference>
<dbReference type="Proteomes" id="UP001519362">
    <property type="component" value="Unassembled WGS sequence"/>
</dbReference>
<feature type="chain" id="PRO_5047408529" description="Multiple inositol polyphosphate phosphatase 1" evidence="14">
    <location>
        <begin position="25"/>
        <end position="458"/>
    </location>
</feature>
<evidence type="ECO:0000256" key="7">
    <source>
        <dbReference type="ARBA" id="ARBA00022801"/>
    </source>
</evidence>
<comment type="catalytic activity">
    <reaction evidence="10">
        <text>1D-myo-inositol 1,2,5,6-tetrakisphosphate + H2O = 1D-myo-inositol 1,2,6-trisphosphate + phosphate</text>
        <dbReference type="Rhea" id="RHEA:77119"/>
        <dbReference type="ChEBI" id="CHEBI:15377"/>
        <dbReference type="ChEBI" id="CHEBI:43474"/>
        <dbReference type="ChEBI" id="CHEBI:195535"/>
        <dbReference type="ChEBI" id="CHEBI:195537"/>
        <dbReference type="EC" id="3.1.3.62"/>
    </reaction>
    <physiologicalReaction direction="left-to-right" evidence="10">
        <dbReference type="Rhea" id="RHEA:77120"/>
    </physiologicalReaction>
</comment>
<dbReference type="EMBL" id="JAGIOL010000001">
    <property type="protein sequence ID" value="MBP2436721.1"/>
    <property type="molecule type" value="Genomic_DNA"/>
</dbReference>
<evidence type="ECO:0000256" key="2">
    <source>
        <dbReference type="ARBA" id="ARBA00008422"/>
    </source>
</evidence>
<keyword evidence="7" id="KW-0378">Hydrolase</keyword>
<protein>
    <recommendedName>
        <fullName evidence="5">Multiple inositol polyphosphate phosphatase 1</fullName>
        <ecNumber evidence="4">3.1.3.62</ecNumber>
        <ecNumber evidence="3">3.1.3.80</ecNumber>
    </recommendedName>
    <alternativeName>
        <fullName evidence="9">2,3-bisphosphoglycerate 3-phosphatase</fullName>
    </alternativeName>
</protein>
<sequence length="458" mass="49645">MNASRSLTLIASAAAIALGASACATTSATPTTSEALPGLGSKSIYPAPESVDVTEAPEGFTPLLSQSVARHGSRALSSLKYDDLSLQVWHAASEAGALTELGEDFKVALDELMAANEQLGYGNLSARGISELSDLGSRTAERVPELFAAIAESGGEIEILSSGKERATDSAENFSEGLASAAPDVASHLTDVVVDEETLYFHKSDEAYEKYDEEDERLEAAKDALSDLPETRERARNMLERLYDPSFVDSLAGGEFSFTDRGKGETHVEDEVDAADMLYNAYIIVAGMSEEIDTDWSQFVAEDDALWFAYLNDAESFYEKGPGFAGEDVTFRMAEPLRDAFVDALTEHTASGEPGAVFRFAHAEQIFPLAALMHLPGSTQQQEEGDLFTYDNNDWRGGEVAPMGANIQWDTFVNAEGDTITRMLYNEREIAFATPCESIEADSPFYETAELERCVPLI</sequence>
<comment type="catalytic activity">
    <reaction evidence="13">
        <text>(2R)-2,3-bisphosphoglycerate + H2O = (2R)-2-phosphoglycerate + phosphate</text>
        <dbReference type="Rhea" id="RHEA:27381"/>
        <dbReference type="ChEBI" id="CHEBI:15377"/>
        <dbReference type="ChEBI" id="CHEBI:43474"/>
        <dbReference type="ChEBI" id="CHEBI:58248"/>
        <dbReference type="ChEBI" id="CHEBI:58289"/>
        <dbReference type="EC" id="3.1.3.80"/>
    </reaction>
    <physiologicalReaction direction="left-to-right" evidence="13">
        <dbReference type="Rhea" id="RHEA:27382"/>
    </physiologicalReaction>
</comment>
<keyword evidence="8" id="KW-0472">Membrane</keyword>
<dbReference type="InterPro" id="IPR000560">
    <property type="entry name" value="His_Pase_clade-2"/>
</dbReference>
<evidence type="ECO:0000256" key="9">
    <source>
        <dbReference type="ARBA" id="ARBA00031642"/>
    </source>
</evidence>
<comment type="subcellular location">
    <subcellularLocation>
        <location evidence="1">Membrane</location>
    </subcellularLocation>
</comment>
<dbReference type="Pfam" id="PF00328">
    <property type="entry name" value="His_Phos_2"/>
    <property type="match status" value="1"/>
</dbReference>
<evidence type="ECO:0000256" key="4">
    <source>
        <dbReference type="ARBA" id="ARBA00013040"/>
    </source>
</evidence>
<evidence type="ECO:0000313" key="16">
    <source>
        <dbReference type="Proteomes" id="UP001519362"/>
    </source>
</evidence>
<evidence type="ECO:0000256" key="14">
    <source>
        <dbReference type="SAM" id="SignalP"/>
    </source>
</evidence>
<comment type="caution">
    <text evidence="15">The sequence shown here is derived from an EMBL/GenBank/DDBJ whole genome shotgun (WGS) entry which is preliminary data.</text>
</comment>
<reference evidence="15 16" key="1">
    <citation type="submission" date="2021-03" db="EMBL/GenBank/DDBJ databases">
        <title>Sequencing the genomes of 1000 actinobacteria strains.</title>
        <authorList>
            <person name="Klenk H.-P."/>
        </authorList>
    </citation>
    <scope>NUCLEOTIDE SEQUENCE [LARGE SCALE GENOMIC DNA]</scope>
    <source>
        <strain evidence="15 16">DSM 24221</strain>
    </source>
</reference>
<evidence type="ECO:0000256" key="10">
    <source>
        <dbReference type="ARBA" id="ARBA00043668"/>
    </source>
</evidence>
<feature type="signal peptide" evidence="14">
    <location>
        <begin position="1"/>
        <end position="24"/>
    </location>
</feature>
<evidence type="ECO:0000256" key="8">
    <source>
        <dbReference type="ARBA" id="ARBA00023136"/>
    </source>
</evidence>
<dbReference type="Gene3D" id="3.40.50.1240">
    <property type="entry name" value="Phosphoglycerate mutase-like"/>
    <property type="match status" value="1"/>
</dbReference>
<keyword evidence="16" id="KW-1185">Reference proteome</keyword>
<dbReference type="EC" id="3.1.3.62" evidence="4"/>
<evidence type="ECO:0000256" key="3">
    <source>
        <dbReference type="ARBA" id="ARBA00012976"/>
    </source>
</evidence>
<accession>A0ABS4ZHG0</accession>
<evidence type="ECO:0000256" key="13">
    <source>
        <dbReference type="ARBA" id="ARBA00043832"/>
    </source>
</evidence>